<sequence>MIIVATDKARICTNSTERRICLSLPEGRGSRKANSGEHKRRWSRPWRGDDGRKTTVRGKQVDGETM</sequence>
<reference evidence="2 3" key="1">
    <citation type="submission" date="2019-05" db="EMBL/GenBank/DDBJ databases">
        <title>Another draft genome of Portunus trituberculatus and its Hox gene families provides insights of decapod evolution.</title>
        <authorList>
            <person name="Jeong J.-H."/>
            <person name="Song I."/>
            <person name="Kim S."/>
            <person name="Choi T."/>
            <person name="Kim D."/>
            <person name="Ryu S."/>
            <person name="Kim W."/>
        </authorList>
    </citation>
    <scope>NUCLEOTIDE SEQUENCE [LARGE SCALE GENOMIC DNA]</scope>
    <source>
        <tissue evidence="2">Muscle</tissue>
    </source>
</reference>
<gene>
    <name evidence="2" type="ORF">E2C01_095024</name>
</gene>
<dbReference type="EMBL" id="VSRR010119052">
    <property type="protein sequence ID" value="MPC99598.1"/>
    <property type="molecule type" value="Genomic_DNA"/>
</dbReference>
<keyword evidence="3" id="KW-1185">Reference proteome</keyword>
<comment type="caution">
    <text evidence="2">The sequence shown here is derived from an EMBL/GenBank/DDBJ whole genome shotgun (WGS) entry which is preliminary data.</text>
</comment>
<proteinExistence type="predicted"/>
<evidence type="ECO:0000256" key="1">
    <source>
        <dbReference type="SAM" id="MobiDB-lite"/>
    </source>
</evidence>
<protein>
    <submittedName>
        <fullName evidence="2">Uncharacterized protein</fullName>
    </submittedName>
</protein>
<evidence type="ECO:0000313" key="2">
    <source>
        <dbReference type="EMBL" id="MPC99598.1"/>
    </source>
</evidence>
<feature type="compositionally biased region" description="Basic and acidic residues" evidence="1">
    <location>
        <begin position="46"/>
        <end position="66"/>
    </location>
</feature>
<organism evidence="2 3">
    <name type="scientific">Portunus trituberculatus</name>
    <name type="common">Swimming crab</name>
    <name type="synonym">Neptunus trituberculatus</name>
    <dbReference type="NCBI Taxonomy" id="210409"/>
    <lineage>
        <taxon>Eukaryota</taxon>
        <taxon>Metazoa</taxon>
        <taxon>Ecdysozoa</taxon>
        <taxon>Arthropoda</taxon>
        <taxon>Crustacea</taxon>
        <taxon>Multicrustacea</taxon>
        <taxon>Malacostraca</taxon>
        <taxon>Eumalacostraca</taxon>
        <taxon>Eucarida</taxon>
        <taxon>Decapoda</taxon>
        <taxon>Pleocyemata</taxon>
        <taxon>Brachyura</taxon>
        <taxon>Eubrachyura</taxon>
        <taxon>Portunoidea</taxon>
        <taxon>Portunidae</taxon>
        <taxon>Portuninae</taxon>
        <taxon>Portunus</taxon>
    </lineage>
</organism>
<accession>A0A5B7K383</accession>
<dbReference type="AlphaFoldDB" id="A0A5B7K383"/>
<dbReference type="Proteomes" id="UP000324222">
    <property type="component" value="Unassembled WGS sequence"/>
</dbReference>
<evidence type="ECO:0000313" key="3">
    <source>
        <dbReference type="Proteomes" id="UP000324222"/>
    </source>
</evidence>
<name>A0A5B7K383_PORTR</name>
<feature type="region of interest" description="Disordered" evidence="1">
    <location>
        <begin position="26"/>
        <end position="66"/>
    </location>
</feature>